<accession>A0AAN8W178</accession>
<protein>
    <submittedName>
        <fullName evidence="1">Uncharacterized protein</fullName>
    </submittedName>
</protein>
<gene>
    <name evidence="1" type="ORF">RJ641_029377</name>
</gene>
<evidence type="ECO:0000313" key="2">
    <source>
        <dbReference type="Proteomes" id="UP001370490"/>
    </source>
</evidence>
<keyword evidence="2" id="KW-1185">Reference proteome</keyword>
<dbReference type="Proteomes" id="UP001370490">
    <property type="component" value="Unassembled WGS sequence"/>
</dbReference>
<dbReference type="AlphaFoldDB" id="A0AAN8W178"/>
<comment type="caution">
    <text evidence="1">The sequence shown here is derived from an EMBL/GenBank/DDBJ whole genome shotgun (WGS) entry which is preliminary data.</text>
</comment>
<proteinExistence type="predicted"/>
<dbReference type="EMBL" id="JBAMMX010000005">
    <property type="protein sequence ID" value="KAK6939846.1"/>
    <property type="molecule type" value="Genomic_DNA"/>
</dbReference>
<reference evidence="1 2" key="1">
    <citation type="submission" date="2023-12" db="EMBL/GenBank/DDBJ databases">
        <title>A high-quality genome assembly for Dillenia turbinata (Dilleniales).</title>
        <authorList>
            <person name="Chanderbali A."/>
        </authorList>
    </citation>
    <scope>NUCLEOTIDE SEQUENCE [LARGE SCALE GENOMIC DNA]</scope>
    <source>
        <strain evidence="1">LSX21</strain>
        <tissue evidence="1">Leaf</tissue>
    </source>
</reference>
<evidence type="ECO:0000313" key="1">
    <source>
        <dbReference type="EMBL" id="KAK6939846.1"/>
    </source>
</evidence>
<name>A0AAN8W178_9MAGN</name>
<organism evidence="1 2">
    <name type="scientific">Dillenia turbinata</name>
    <dbReference type="NCBI Taxonomy" id="194707"/>
    <lineage>
        <taxon>Eukaryota</taxon>
        <taxon>Viridiplantae</taxon>
        <taxon>Streptophyta</taxon>
        <taxon>Embryophyta</taxon>
        <taxon>Tracheophyta</taxon>
        <taxon>Spermatophyta</taxon>
        <taxon>Magnoliopsida</taxon>
        <taxon>eudicotyledons</taxon>
        <taxon>Gunneridae</taxon>
        <taxon>Pentapetalae</taxon>
        <taxon>Dilleniales</taxon>
        <taxon>Dilleniaceae</taxon>
        <taxon>Dillenia</taxon>
    </lineage>
</organism>
<sequence length="162" mass="18229">MAGGQENMKQLQECSVSNYVGFTELSFDHETFNVEHMLSMTFQQNLTHLLDSRDPNNDLHGVTFLLGFGDATCDVCTRHMGILGVRGVGRHSSWDQAISFLFGEYTVKKTDSRGLHLLILPYVVHRMNGSGAVIASSTDLRLKVSNRTWFNSLKIKLFKFPT</sequence>